<reference evidence="1 2" key="1">
    <citation type="submission" date="2024-04" db="EMBL/GenBank/DDBJ databases">
        <title>Defined microbial consortia suppress multidrug-resistant proinflammatory Enterobacteriaceae via ecological control.</title>
        <authorList>
            <person name="Furuichi M."/>
            <person name="Kawaguchi T."/>
            <person name="Pust M."/>
            <person name="Yasuma K."/>
            <person name="Plichta D."/>
            <person name="Hasegawa N."/>
            <person name="Ohya T."/>
            <person name="Bhattarai S."/>
            <person name="Sasajima S."/>
            <person name="Aoto Y."/>
            <person name="Tuganbaev T."/>
            <person name="Yaginuma M."/>
            <person name="Ueda M."/>
            <person name="Okahashi N."/>
            <person name="Amafuji K."/>
            <person name="Kiridooshi Y."/>
            <person name="Sugita K."/>
            <person name="Strazar M."/>
            <person name="Skelly A."/>
            <person name="Suda W."/>
            <person name="Hattori M."/>
            <person name="Nakamoto N."/>
            <person name="Caballero S."/>
            <person name="Norman J."/>
            <person name="Olle B."/>
            <person name="Tanoue T."/>
            <person name="Arita M."/>
            <person name="Bucci V."/>
            <person name="Atarashi K."/>
            <person name="Xavier R."/>
            <person name="Honda K."/>
        </authorList>
    </citation>
    <scope>NUCLEOTIDE SEQUENCE [LARGE SCALE GENOMIC DNA]</scope>
    <source>
        <strain evidence="2">k34-0107-D12</strain>
    </source>
</reference>
<protein>
    <submittedName>
        <fullName evidence="1">Uncharacterized protein</fullName>
    </submittedName>
</protein>
<comment type="caution">
    <text evidence="1">The sequence shown here is derived from an EMBL/GenBank/DDBJ whole genome shotgun (WGS) entry which is preliminary data.</text>
</comment>
<evidence type="ECO:0000313" key="2">
    <source>
        <dbReference type="Proteomes" id="UP001600941"/>
    </source>
</evidence>
<accession>A0ABQ0C246</accession>
<sequence length="315" mass="35873">MYMSDVAYQNKDIVSKILTDGMKEKSFAVYGVPMSRIKDVLPVNLPAIEANEMATDNLFRLEDDSYAVVDYESSFSEKSKIKYVCHIARILKKYGSIMKLRMIVLCTSSTCRINTVLDAGCLRLSIEPGYLSSIETDRVFENIRKQIEDGKKLNDTEVMQMIVLPLTVKNREEQKELLEEVVNLVKNIKEEEQQMFILSGVITFADKIIEPDFARRVEEWIKMTKVGRLFEEEKLQAMADVRQSMEKTIAEKDMALAEKDMALAVAEKEKAIAIAEKQHEALKLASVRLLLKGSSPKEVSKTTGLPLKEIEEFLK</sequence>
<evidence type="ECO:0000313" key="1">
    <source>
        <dbReference type="EMBL" id="GAA6502856.1"/>
    </source>
</evidence>
<dbReference type="EMBL" id="BAABZQ010000001">
    <property type="protein sequence ID" value="GAA6502856.1"/>
    <property type="molecule type" value="Genomic_DNA"/>
</dbReference>
<gene>
    <name evidence="1" type="ORF">K340107D12_56720</name>
</gene>
<proteinExistence type="predicted"/>
<keyword evidence="2" id="KW-1185">Reference proteome</keyword>
<organism evidence="1 2">
    <name type="scientific">Blautia parvula</name>
    <dbReference type="NCBI Taxonomy" id="2877527"/>
    <lineage>
        <taxon>Bacteria</taxon>
        <taxon>Bacillati</taxon>
        <taxon>Bacillota</taxon>
        <taxon>Clostridia</taxon>
        <taxon>Lachnospirales</taxon>
        <taxon>Lachnospiraceae</taxon>
        <taxon>Blautia</taxon>
    </lineage>
</organism>
<dbReference type="Proteomes" id="UP001600941">
    <property type="component" value="Unassembled WGS sequence"/>
</dbReference>
<name>A0ABQ0C246_9FIRM</name>